<evidence type="ECO:0000313" key="3">
    <source>
        <dbReference type="EMBL" id="ANB11293.1"/>
    </source>
</evidence>
<dbReference type="PROSITE" id="PS50174">
    <property type="entry name" value="G_PATCH"/>
    <property type="match status" value="1"/>
</dbReference>
<dbReference type="GO" id="GO:0003723">
    <property type="term" value="F:RNA binding"/>
    <property type="evidence" value="ECO:0007669"/>
    <property type="project" value="TreeGrafter"/>
</dbReference>
<sequence length="723" mass="79280">MSVQYGTALFDDSSGSHVAVESMPRWKRKDESERVKERFHGAFTGGFSAGYFNTVGSKEGWAPSSFRSSRKDKASGASSTISPKYSRPEDFMDEEDLRDQEDSITLVPVSDTIDSRSGKSLLELGLTSIASMQAAGSAELSLDSRIRSLVTGGAAGDDDARSLSAKSAWSSVPAVDAVGYGILSKMGWRPGQGIGPKSKKKFDLGDRSGSVEHEIAPKNTVLSVRPSNNSHGLGYDIDMPELPVLLASRTGDDSRDSSERSGLNPRTKKRKLAMNLSIAASYEDDDEDGLEEVRSNWNPKYDTKEVLKSDKPRFVRPMKKLSRNGQNISSEKEPRAQFVKRRCADGLPVPTGFVLSSRPLYKGNDYPLPDVLVAVLNDQLAEISNRVENMKNIERNGATILTSKNDGGENTTTLDSKSRAQLLKEPQLPGQSVFDLLSKDALKRIADIKDGRNVIPLDRKPDETLKVNSEVKLEIKTEISPDLKPEVKPSVVPGMESDEKLGSGISASKAEDDEVDNLPYLSQDIAHEALSNTKYPYAEDLEKRQRYLNVLKVYSDQTGTSGTFAASLKKIRPTSFSHETWINELNEFTRVAIVFRPLKGAIASRFTSSTGRPTNDTGIQTPAEYDASTFRVTDFFPERLLSKRFGVPFIGITTDSSEKRSMKPSRDTTQESKPKSEASASSSEVEATIDPNKNSALESDRAPSSLFAMIFGDKAEDSEDDDI</sequence>
<proteinExistence type="predicted"/>
<dbReference type="KEGG" id="slb:AWJ20_4097"/>
<gene>
    <name evidence="3" type="ORF">AWJ20_4097</name>
</gene>
<feature type="region of interest" description="Disordered" evidence="1">
    <location>
        <begin position="248"/>
        <end position="270"/>
    </location>
</feature>
<dbReference type="Pfam" id="PF01585">
    <property type="entry name" value="G-patch"/>
    <property type="match status" value="1"/>
</dbReference>
<dbReference type="Proteomes" id="UP000189580">
    <property type="component" value="Chromosome c"/>
</dbReference>
<accession>A0A167C6U2</accession>
<evidence type="ECO:0000313" key="4">
    <source>
        <dbReference type="Proteomes" id="UP000189580"/>
    </source>
</evidence>
<dbReference type="InterPro" id="IPR011666">
    <property type="entry name" value="DUF1604"/>
</dbReference>
<organism evidence="3 4">
    <name type="scientific">Sugiyamaella lignohabitans</name>
    <dbReference type="NCBI Taxonomy" id="796027"/>
    <lineage>
        <taxon>Eukaryota</taxon>
        <taxon>Fungi</taxon>
        <taxon>Dikarya</taxon>
        <taxon>Ascomycota</taxon>
        <taxon>Saccharomycotina</taxon>
        <taxon>Dipodascomycetes</taxon>
        <taxon>Dipodascales</taxon>
        <taxon>Trichomonascaceae</taxon>
        <taxon>Sugiyamaella</taxon>
    </lineage>
</organism>
<dbReference type="RefSeq" id="XP_018733770.1">
    <property type="nucleotide sequence ID" value="XM_018881151.1"/>
</dbReference>
<protein>
    <recommendedName>
        <fullName evidence="2">G-patch domain-containing protein</fullName>
    </recommendedName>
</protein>
<keyword evidence="4" id="KW-1185">Reference proteome</keyword>
<dbReference type="AlphaFoldDB" id="A0A167C6U2"/>
<evidence type="ECO:0000259" key="2">
    <source>
        <dbReference type="PROSITE" id="PS50174"/>
    </source>
</evidence>
<dbReference type="Pfam" id="PF07713">
    <property type="entry name" value="DUF1604"/>
    <property type="match status" value="1"/>
</dbReference>
<name>A0A167C6U2_9ASCO</name>
<reference evidence="3 4" key="1">
    <citation type="submission" date="2016-02" db="EMBL/GenBank/DDBJ databases">
        <title>Complete genome sequence and transcriptome regulation of the pentose utilising yeast Sugiyamaella lignohabitans.</title>
        <authorList>
            <person name="Bellasio M."/>
            <person name="Peymann A."/>
            <person name="Valli M."/>
            <person name="Sipitzky M."/>
            <person name="Graf A."/>
            <person name="Sauer M."/>
            <person name="Marx H."/>
            <person name="Mattanovich D."/>
        </authorList>
    </citation>
    <scope>NUCLEOTIDE SEQUENCE [LARGE SCALE GENOMIC DNA]</scope>
    <source>
        <strain evidence="3 4">CBS 10342</strain>
    </source>
</reference>
<feature type="region of interest" description="Disordered" evidence="1">
    <location>
        <begin position="61"/>
        <end position="89"/>
    </location>
</feature>
<dbReference type="PANTHER" id="PTHR13384">
    <property type="entry name" value="G PATCH DOMAIN-CONTAINING PROTEIN 1"/>
    <property type="match status" value="1"/>
</dbReference>
<dbReference type="OrthoDB" id="20507at2759"/>
<dbReference type="GO" id="GO:0006397">
    <property type="term" value="P:mRNA processing"/>
    <property type="evidence" value="ECO:0007669"/>
    <property type="project" value="InterPro"/>
</dbReference>
<evidence type="ECO:0000256" key="1">
    <source>
        <dbReference type="SAM" id="MobiDB-lite"/>
    </source>
</evidence>
<feature type="compositionally biased region" description="Basic and acidic residues" evidence="1">
    <location>
        <begin position="250"/>
        <end position="259"/>
    </location>
</feature>
<dbReference type="Pfam" id="PF26093">
    <property type="entry name" value="HTH_TGH"/>
    <property type="match status" value="1"/>
</dbReference>
<dbReference type="GO" id="GO:0005634">
    <property type="term" value="C:nucleus"/>
    <property type="evidence" value="ECO:0007669"/>
    <property type="project" value="TreeGrafter"/>
</dbReference>
<dbReference type="GeneID" id="30036191"/>
<feature type="region of interest" description="Disordered" evidence="1">
    <location>
        <begin position="656"/>
        <end position="702"/>
    </location>
</feature>
<dbReference type="PANTHER" id="PTHR13384:SF19">
    <property type="entry name" value="G PATCH DOMAIN-CONTAINING PROTEIN 1"/>
    <property type="match status" value="1"/>
</dbReference>
<dbReference type="InterPro" id="IPR000467">
    <property type="entry name" value="G_patch_dom"/>
</dbReference>
<feature type="compositionally biased region" description="Low complexity" evidence="1">
    <location>
        <begin position="677"/>
        <end position="686"/>
    </location>
</feature>
<dbReference type="EMBL" id="CP014500">
    <property type="protein sequence ID" value="ANB11293.1"/>
    <property type="molecule type" value="Genomic_DNA"/>
</dbReference>
<feature type="domain" description="G-patch" evidence="2">
    <location>
        <begin position="175"/>
        <end position="238"/>
    </location>
</feature>
<feature type="compositionally biased region" description="Basic and acidic residues" evidence="1">
    <location>
        <begin position="656"/>
        <end position="676"/>
    </location>
</feature>
<feature type="region of interest" description="Disordered" evidence="1">
    <location>
        <begin position="484"/>
        <end position="509"/>
    </location>
</feature>